<dbReference type="EMBL" id="JABXJJ020000043">
    <property type="protein sequence ID" value="MDI5973262.1"/>
    <property type="molecule type" value="Genomic_DNA"/>
</dbReference>
<gene>
    <name evidence="1" type="ORF">POF50_028610</name>
</gene>
<name>A0AA90HB38_9ACTN</name>
<sequence>MRSASHEVLRDRPYRRLDPVMAATGVTVVESAPLLVSRSVEVDAPAGELFALLADPRRHHELDGSGTVQATVSGPDRLSAGAKFSVGMKQFGLPYRITSEVTGFEDGTLLEWRHPAQHVWRWEFTALSAGTTRITETWDARSAKAVPATMFKLLSYGRKNATGIEATLTRLQQRYAH</sequence>
<accession>A0AA90HB38</accession>
<dbReference type="Pfam" id="PF10604">
    <property type="entry name" value="Polyketide_cyc2"/>
    <property type="match status" value="1"/>
</dbReference>
<dbReference type="SUPFAM" id="SSF55961">
    <property type="entry name" value="Bet v1-like"/>
    <property type="match status" value="1"/>
</dbReference>
<dbReference type="InterPro" id="IPR019587">
    <property type="entry name" value="Polyketide_cyclase/dehydratase"/>
</dbReference>
<dbReference type="RefSeq" id="WP_271315486.1">
    <property type="nucleotide sequence ID" value="NZ_JABXJJ020000043.1"/>
</dbReference>
<dbReference type="InterPro" id="IPR023393">
    <property type="entry name" value="START-like_dom_sf"/>
</dbReference>
<organism evidence="1">
    <name type="scientific">Streptantibioticus silvisoli</name>
    <dbReference type="NCBI Taxonomy" id="2705255"/>
    <lineage>
        <taxon>Bacteria</taxon>
        <taxon>Bacillati</taxon>
        <taxon>Actinomycetota</taxon>
        <taxon>Actinomycetes</taxon>
        <taxon>Kitasatosporales</taxon>
        <taxon>Streptomycetaceae</taxon>
        <taxon>Streptantibioticus</taxon>
    </lineage>
</organism>
<dbReference type="Gene3D" id="3.30.530.20">
    <property type="match status" value="1"/>
</dbReference>
<reference evidence="1" key="1">
    <citation type="submission" date="2023-05" db="EMBL/GenBank/DDBJ databases">
        <title>Streptantibioticus silvisoli sp. nov., acidotolerant actinomycetes 1 from pine litter.</title>
        <authorList>
            <person name="Swiecimska M."/>
            <person name="Golinska P."/>
            <person name="Sangal V."/>
            <person name="Wachnowicz B."/>
            <person name="Goodfellow M."/>
        </authorList>
    </citation>
    <scope>NUCLEOTIDE SEQUENCE</scope>
    <source>
        <strain evidence="1">SL13</strain>
    </source>
</reference>
<protein>
    <submittedName>
        <fullName evidence="1">SRPBCC family protein</fullName>
    </submittedName>
</protein>
<dbReference type="AlphaFoldDB" id="A0AA90HB38"/>
<comment type="caution">
    <text evidence="1">The sequence shown here is derived from an EMBL/GenBank/DDBJ whole genome shotgun (WGS) entry which is preliminary data.</text>
</comment>
<proteinExistence type="predicted"/>
<evidence type="ECO:0000313" key="1">
    <source>
        <dbReference type="EMBL" id="MDI5973262.1"/>
    </source>
</evidence>